<dbReference type="Pfam" id="PF00335">
    <property type="entry name" value="Tetraspanin"/>
    <property type="match status" value="1"/>
</dbReference>
<evidence type="ECO:0000256" key="1">
    <source>
        <dbReference type="ARBA" id="ARBA00004141"/>
    </source>
</evidence>
<dbReference type="KEGG" id="tpal:117648355"/>
<comment type="subcellular location">
    <subcellularLocation>
        <location evidence="1">Membrane</location>
        <topology evidence="1">Multi-pass membrane protein</topology>
    </subcellularLocation>
</comment>
<evidence type="ECO:0000256" key="4">
    <source>
        <dbReference type="ARBA" id="ARBA00023136"/>
    </source>
</evidence>
<dbReference type="GeneID" id="117648355"/>
<proteinExistence type="predicted"/>
<dbReference type="InterPro" id="IPR008952">
    <property type="entry name" value="Tetraspanin_EC2_sf"/>
</dbReference>
<name>A0A6P8ZCT5_THRPL</name>
<accession>A0A6P8ZCT5</accession>
<organism evidence="7">
    <name type="scientific">Thrips palmi</name>
    <name type="common">Melon thrips</name>
    <dbReference type="NCBI Taxonomy" id="161013"/>
    <lineage>
        <taxon>Eukaryota</taxon>
        <taxon>Metazoa</taxon>
        <taxon>Ecdysozoa</taxon>
        <taxon>Arthropoda</taxon>
        <taxon>Hexapoda</taxon>
        <taxon>Insecta</taxon>
        <taxon>Pterygota</taxon>
        <taxon>Neoptera</taxon>
        <taxon>Paraneoptera</taxon>
        <taxon>Thysanoptera</taxon>
        <taxon>Terebrantia</taxon>
        <taxon>Thripoidea</taxon>
        <taxon>Thripidae</taxon>
        <taxon>Thrips</taxon>
    </lineage>
</organism>
<gene>
    <name evidence="7" type="primary">LOC117648355</name>
</gene>
<dbReference type="AlphaFoldDB" id="A0A6P8ZCT5"/>
<keyword evidence="3" id="KW-1133">Transmembrane helix</keyword>
<dbReference type="Gene3D" id="1.10.1450.10">
    <property type="entry name" value="Tetraspanin"/>
    <property type="match status" value="1"/>
</dbReference>
<dbReference type="InParanoid" id="A0A6P8ZCT5"/>
<keyword evidence="2" id="KW-0812">Transmembrane</keyword>
<dbReference type="GO" id="GO:0016020">
    <property type="term" value="C:membrane"/>
    <property type="evidence" value="ECO:0007669"/>
    <property type="project" value="UniProtKB-SubCell"/>
</dbReference>
<dbReference type="Proteomes" id="UP000515158">
    <property type="component" value="Unplaced"/>
</dbReference>
<dbReference type="OrthoDB" id="71600at2759"/>
<protein>
    <submittedName>
        <fullName evidence="7">Uncharacterized protein LOC117648355</fullName>
    </submittedName>
</protein>
<keyword evidence="4" id="KW-0472">Membrane</keyword>
<feature type="chain" id="PRO_5027880849" evidence="5">
    <location>
        <begin position="17"/>
        <end position="133"/>
    </location>
</feature>
<dbReference type="SUPFAM" id="SSF48652">
    <property type="entry name" value="Tetraspanin"/>
    <property type="match status" value="1"/>
</dbReference>
<evidence type="ECO:0000256" key="5">
    <source>
        <dbReference type="SAM" id="SignalP"/>
    </source>
</evidence>
<sequence>MFAILLIIITVCEVFAAIVMFITAAGFEPVVRDVFKLARDGGDGSALARSFVNDVQMNLRCCGTYDASFWHKLPSSCCYNGNTCNSLHAYGEGCTFKIMWYAEKLGNALGAISITIALLGVCICLRSCSEVGS</sequence>
<keyword evidence="6" id="KW-1185">Reference proteome</keyword>
<evidence type="ECO:0000256" key="3">
    <source>
        <dbReference type="ARBA" id="ARBA00022989"/>
    </source>
</evidence>
<dbReference type="InterPro" id="IPR018499">
    <property type="entry name" value="Tetraspanin/Peripherin"/>
</dbReference>
<evidence type="ECO:0000313" key="7">
    <source>
        <dbReference type="RefSeq" id="XP_034246742.1"/>
    </source>
</evidence>
<evidence type="ECO:0000313" key="6">
    <source>
        <dbReference type="Proteomes" id="UP000515158"/>
    </source>
</evidence>
<reference evidence="7" key="1">
    <citation type="submission" date="2025-08" db="UniProtKB">
        <authorList>
            <consortium name="RefSeq"/>
        </authorList>
    </citation>
    <scope>IDENTIFICATION</scope>
    <source>
        <tissue evidence="7">Total insect</tissue>
    </source>
</reference>
<evidence type="ECO:0000256" key="2">
    <source>
        <dbReference type="ARBA" id="ARBA00022692"/>
    </source>
</evidence>
<keyword evidence="5" id="KW-0732">Signal</keyword>
<feature type="signal peptide" evidence="5">
    <location>
        <begin position="1"/>
        <end position="16"/>
    </location>
</feature>
<dbReference type="RefSeq" id="XP_034246742.1">
    <property type="nucleotide sequence ID" value="XM_034390851.1"/>
</dbReference>